<dbReference type="PANTHER" id="PTHR38050">
    <property type="match status" value="1"/>
</dbReference>
<keyword evidence="7" id="KW-0119">Carbohydrate metabolism</keyword>
<dbReference type="Proteomes" id="UP001166286">
    <property type="component" value="Unassembled WGS sequence"/>
</dbReference>
<comment type="catalytic activity">
    <reaction evidence="9">
        <text>feruloyl-polysaccharide + H2O = ferulate + polysaccharide.</text>
        <dbReference type="EC" id="3.1.1.73"/>
    </reaction>
</comment>
<dbReference type="EMBL" id="JAFEKC020000008">
    <property type="protein sequence ID" value="KAK0513338.1"/>
    <property type="molecule type" value="Genomic_DNA"/>
</dbReference>
<keyword evidence="4" id="KW-0858">Xylan degradation</keyword>
<feature type="chain" id="PRO_5041385545" description="feruloyl esterase" evidence="10">
    <location>
        <begin position="23"/>
        <end position="342"/>
    </location>
</feature>
<dbReference type="SUPFAM" id="SSF53474">
    <property type="entry name" value="alpha/beta-Hydrolases"/>
    <property type="match status" value="1"/>
</dbReference>
<dbReference type="EC" id="3.1.1.73" evidence="2"/>
<accession>A0AA39R4T8</accession>
<dbReference type="InterPro" id="IPR010126">
    <property type="entry name" value="Esterase_phb"/>
</dbReference>
<keyword evidence="5 10" id="KW-0732">Signal</keyword>
<evidence type="ECO:0000256" key="4">
    <source>
        <dbReference type="ARBA" id="ARBA00022651"/>
    </source>
</evidence>
<evidence type="ECO:0000256" key="10">
    <source>
        <dbReference type="SAM" id="SignalP"/>
    </source>
</evidence>
<dbReference type="Gene3D" id="3.40.50.1820">
    <property type="entry name" value="alpha/beta hydrolase"/>
    <property type="match status" value="1"/>
</dbReference>
<dbReference type="GO" id="GO:0030600">
    <property type="term" value="F:feruloyl esterase activity"/>
    <property type="evidence" value="ECO:0007669"/>
    <property type="project" value="UniProtKB-EC"/>
</dbReference>
<reference evidence="11" key="1">
    <citation type="submission" date="2023-03" db="EMBL/GenBank/DDBJ databases">
        <title>Complete genome of Cladonia borealis.</title>
        <authorList>
            <person name="Park H."/>
        </authorList>
    </citation>
    <scope>NUCLEOTIDE SEQUENCE</scope>
    <source>
        <strain evidence="11">ANT050790</strain>
    </source>
</reference>
<dbReference type="AlphaFoldDB" id="A0AA39R4T8"/>
<comment type="subcellular location">
    <subcellularLocation>
        <location evidence="1">Secreted</location>
    </subcellularLocation>
</comment>
<dbReference type="GO" id="GO:0005576">
    <property type="term" value="C:extracellular region"/>
    <property type="evidence" value="ECO:0007669"/>
    <property type="project" value="UniProtKB-SubCell"/>
</dbReference>
<keyword evidence="6" id="KW-0378">Hydrolase</keyword>
<evidence type="ECO:0000256" key="3">
    <source>
        <dbReference type="ARBA" id="ARBA00022525"/>
    </source>
</evidence>
<dbReference type="Pfam" id="PF10503">
    <property type="entry name" value="Esterase_PHB"/>
    <property type="match status" value="1"/>
</dbReference>
<evidence type="ECO:0000313" key="12">
    <source>
        <dbReference type="Proteomes" id="UP001166286"/>
    </source>
</evidence>
<evidence type="ECO:0000256" key="9">
    <source>
        <dbReference type="ARBA" id="ARBA00034075"/>
    </source>
</evidence>
<protein>
    <recommendedName>
        <fullName evidence="2">feruloyl esterase</fullName>
        <ecNumber evidence="2">3.1.1.73</ecNumber>
    </recommendedName>
</protein>
<organism evidence="11 12">
    <name type="scientific">Cladonia borealis</name>
    <dbReference type="NCBI Taxonomy" id="184061"/>
    <lineage>
        <taxon>Eukaryota</taxon>
        <taxon>Fungi</taxon>
        <taxon>Dikarya</taxon>
        <taxon>Ascomycota</taxon>
        <taxon>Pezizomycotina</taxon>
        <taxon>Lecanoromycetes</taxon>
        <taxon>OSLEUM clade</taxon>
        <taxon>Lecanoromycetidae</taxon>
        <taxon>Lecanorales</taxon>
        <taxon>Lecanorineae</taxon>
        <taxon>Cladoniaceae</taxon>
        <taxon>Cladonia</taxon>
    </lineage>
</organism>
<evidence type="ECO:0000256" key="6">
    <source>
        <dbReference type="ARBA" id="ARBA00022801"/>
    </source>
</evidence>
<gene>
    <name evidence="11" type="ORF">JMJ35_004324</name>
</gene>
<dbReference type="InterPro" id="IPR043595">
    <property type="entry name" value="FaeB/C/D"/>
</dbReference>
<dbReference type="PANTHER" id="PTHR38050:SF2">
    <property type="entry name" value="FERULOYL ESTERASE C-RELATED"/>
    <property type="match status" value="1"/>
</dbReference>
<dbReference type="InterPro" id="IPR029058">
    <property type="entry name" value="AB_hydrolase_fold"/>
</dbReference>
<sequence length="342" mass="37800">MQFPPFLLTPLLLLLSPLPTHTLSSPGCHLPPPPHPPSTPLTLTTTNSSRTYVLSLPPTYSHSPSLPSPLILALHGKSQTPTQFSTQTRFHDPAFNTLNAIVVYPQGVDGMWTGDPEAPTREERDDVRFVGEVMEEVMGRYCVAVERVYVVGFSNGGGLAQVVACERGVGGRVAAVGICSGAVYKDGSLKGEQVLFDVCEPGRPVPVMEMHGTRDPVIHFDGVSTPDGETWPVEEWAVEGWKRRNCGEGEGRDPTWEGYVHEGSVRKRSWSCGEGMENQEVLVHYYIEKFGHGWPNTMKQDDDNQRYGPVSWFATKDFVDFFASKSLPTELGEAEDRVRDEL</sequence>
<evidence type="ECO:0000256" key="5">
    <source>
        <dbReference type="ARBA" id="ARBA00022729"/>
    </source>
</evidence>
<dbReference type="GO" id="GO:0045493">
    <property type="term" value="P:xylan catabolic process"/>
    <property type="evidence" value="ECO:0007669"/>
    <property type="project" value="UniProtKB-KW"/>
</dbReference>
<keyword evidence="8" id="KW-0624">Polysaccharide degradation</keyword>
<evidence type="ECO:0000313" key="11">
    <source>
        <dbReference type="EMBL" id="KAK0513338.1"/>
    </source>
</evidence>
<proteinExistence type="predicted"/>
<keyword evidence="12" id="KW-1185">Reference proteome</keyword>
<feature type="signal peptide" evidence="10">
    <location>
        <begin position="1"/>
        <end position="22"/>
    </location>
</feature>
<evidence type="ECO:0000256" key="2">
    <source>
        <dbReference type="ARBA" id="ARBA00013091"/>
    </source>
</evidence>
<comment type="caution">
    <text evidence="11">The sequence shown here is derived from an EMBL/GenBank/DDBJ whole genome shotgun (WGS) entry which is preliminary data.</text>
</comment>
<name>A0AA39R4T8_9LECA</name>
<evidence type="ECO:0000256" key="8">
    <source>
        <dbReference type="ARBA" id="ARBA00023326"/>
    </source>
</evidence>
<evidence type="ECO:0000256" key="1">
    <source>
        <dbReference type="ARBA" id="ARBA00004613"/>
    </source>
</evidence>
<evidence type="ECO:0000256" key="7">
    <source>
        <dbReference type="ARBA" id="ARBA00023277"/>
    </source>
</evidence>
<keyword evidence="3" id="KW-0964">Secreted</keyword>